<sequence length="51" mass="5476">MGPGYLSGASNRVTKLQVFASGLRIDCSLPSSHQALMGAIVDVHDQLHLQR</sequence>
<gene>
    <name evidence="1" type="ORF">F444_06259</name>
</gene>
<dbReference type="Proteomes" id="UP000028582">
    <property type="component" value="Unassembled WGS sequence"/>
</dbReference>
<reference evidence="1 2" key="1">
    <citation type="submission" date="2013-11" db="EMBL/GenBank/DDBJ databases">
        <title>The Genome Sequence of Phytophthora parasitica P1976.</title>
        <authorList>
            <consortium name="The Broad Institute Genomics Platform"/>
            <person name="Russ C."/>
            <person name="Tyler B."/>
            <person name="Panabieres F."/>
            <person name="Shan W."/>
            <person name="Tripathy S."/>
            <person name="Grunwald N."/>
            <person name="Machado M."/>
            <person name="Johnson C.S."/>
            <person name="Walker B."/>
            <person name="Young S."/>
            <person name="Zeng Q."/>
            <person name="Gargeya S."/>
            <person name="Fitzgerald M."/>
            <person name="Haas B."/>
            <person name="Abouelleil A."/>
            <person name="Allen A.W."/>
            <person name="Alvarado L."/>
            <person name="Arachchi H.M."/>
            <person name="Berlin A.M."/>
            <person name="Chapman S.B."/>
            <person name="Gainer-Dewar J."/>
            <person name="Goldberg J."/>
            <person name="Griggs A."/>
            <person name="Gujja S."/>
            <person name="Hansen M."/>
            <person name="Howarth C."/>
            <person name="Imamovic A."/>
            <person name="Ireland A."/>
            <person name="Larimer J."/>
            <person name="McCowan C."/>
            <person name="Murphy C."/>
            <person name="Pearson M."/>
            <person name="Poon T.W."/>
            <person name="Priest M."/>
            <person name="Roberts A."/>
            <person name="Saif S."/>
            <person name="Shea T."/>
            <person name="Sisk P."/>
            <person name="Sykes S."/>
            <person name="Wortman J."/>
            <person name="Nusbaum C."/>
            <person name="Birren B."/>
        </authorList>
    </citation>
    <scope>NUCLEOTIDE SEQUENCE [LARGE SCALE GENOMIC DNA]</scope>
    <source>
        <strain evidence="1 2">P1976</strain>
    </source>
</reference>
<comment type="caution">
    <text evidence="1">The sequence shown here is derived from an EMBL/GenBank/DDBJ whole genome shotgun (WGS) entry which is preliminary data.</text>
</comment>
<protein>
    <submittedName>
        <fullName evidence="1">Uncharacterized protein</fullName>
    </submittedName>
</protein>
<accession>A0A081AJ42</accession>
<dbReference type="AlphaFoldDB" id="A0A081AJ42"/>
<evidence type="ECO:0000313" key="1">
    <source>
        <dbReference type="EMBL" id="ETO78903.1"/>
    </source>
</evidence>
<organism evidence="1 2">
    <name type="scientific">Phytophthora nicotianae P1976</name>
    <dbReference type="NCBI Taxonomy" id="1317066"/>
    <lineage>
        <taxon>Eukaryota</taxon>
        <taxon>Sar</taxon>
        <taxon>Stramenopiles</taxon>
        <taxon>Oomycota</taxon>
        <taxon>Peronosporomycetes</taxon>
        <taxon>Peronosporales</taxon>
        <taxon>Peronosporaceae</taxon>
        <taxon>Phytophthora</taxon>
    </lineage>
</organism>
<dbReference type="EMBL" id="ANJA01001160">
    <property type="protein sequence ID" value="ETO78903.1"/>
    <property type="molecule type" value="Genomic_DNA"/>
</dbReference>
<evidence type="ECO:0000313" key="2">
    <source>
        <dbReference type="Proteomes" id="UP000028582"/>
    </source>
</evidence>
<proteinExistence type="predicted"/>
<name>A0A081AJ42_PHYNI</name>